<keyword evidence="6" id="KW-1185">Reference proteome</keyword>
<dbReference type="GO" id="GO:0008270">
    <property type="term" value="F:zinc ion binding"/>
    <property type="evidence" value="ECO:0007669"/>
    <property type="project" value="InterPro"/>
</dbReference>
<dbReference type="GO" id="GO:0000981">
    <property type="term" value="F:DNA-binding transcription factor activity, RNA polymerase II-specific"/>
    <property type="evidence" value="ECO:0007669"/>
    <property type="project" value="InterPro"/>
</dbReference>
<dbReference type="SMART" id="SM00066">
    <property type="entry name" value="GAL4"/>
    <property type="match status" value="1"/>
</dbReference>
<protein>
    <recommendedName>
        <fullName evidence="4">Zn(2)-C6 fungal-type domain-containing protein</fullName>
    </recommendedName>
</protein>
<gene>
    <name evidence="5" type="ORF">TGAM01_v205621</name>
</gene>
<dbReference type="STRING" id="398673.A0A2P4ZM05"/>
<dbReference type="Gene3D" id="4.10.240.10">
    <property type="entry name" value="Zn(2)-C6 fungal-type DNA-binding domain"/>
    <property type="match status" value="1"/>
</dbReference>
<organism evidence="5 6">
    <name type="scientific">Trichoderma gamsii</name>
    <dbReference type="NCBI Taxonomy" id="398673"/>
    <lineage>
        <taxon>Eukaryota</taxon>
        <taxon>Fungi</taxon>
        <taxon>Dikarya</taxon>
        <taxon>Ascomycota</taxon>
        <taxon>Pezizomycotina</taxon>
        <taxon>Sordariomycetes</taxon>
        <taxon>Hypocreomycetidae</taxon>
        <taxon>Hypocreales</taxon>
        <taxon>Hypocreaceae</taxon>
        <taxon>Trichoderma</taxon>
    </lineage>
</organism>
<dbReference type="EMBL" id="JPDN02000018">
    <property type="protein sequence ID" value="PON25327.1"/>
    <property type="molecule type" value="Genomic_DNA"/>
</dbReference>
<dbReference type="GeneID" id="29981154"/>
<dbReference type="GO" id="GO:0005634">
    <property type="term" value="C:nucleus"/>
    <property type="evidence" value="ECO:0007669"/>
    <property type="project" value="UniProtKB-SubCell"/>
</dbReference>
<dbReference type="CDD" id="cd00067">
    <property type="entry name" value="GAL4"/>
    <property type="match status" value="1"/>
</dbReference>
<dbReference type="SUPFAM" id="SSF57701">
    <property type="entry name" value="Zn2/Cys6 DNA-binding domain"/>
    <property type="match status" value="1"/>
</dbReference>
<feature type="compositionally biased region" description="Basic residues" evidence="3">
    <location>
        <begin position="50"/>
        <end position="59"/>
    </location>
</feature>
<sequence>MSPGSACQRCRKRHIKCDGTRPSCKQCVSAKHECPGYNEDWKFINNGSKLPHKRQKRQSSRSTKIQPANEYADTTEYTSTIQEDSIIESRHSSSSLPIQRTESLDISPLDFPKASETALQNLDPSISLPVDFHFDLGGNNNVHEAGVGNLPANFQTSGPAPETSPGLLSSNSNSEFELGLAALASEFMLESEQEIVFLLRHYVDNLAPWLGIFDEKCFFQTRIPRLVGTNPALKYAVAALSAKHLSHVAGFRATNCGLRSTLALTEMYPSAGHVDWAFKAANYYHRASSQQQSQLYDAIGNTSPGVLDVATTSSAILTVYELIDSNYDEFHTRIHDVKSKLARYPNETSTSTTKSYFPPFKQPLNPAALASYWLCMPLDLLNSYDQKRIPILNFDTSYGNVGNNDDAFGAEFTSMSRTPWVRLFSLITNIIDQFTTTPSSGDRAMKTTERNSWFYLWGALDNWHSQLDANFEPYSHYTLSSHLTLPQGPQEPVFDEILFPTQVSAATLSYYHFARVLLLLAKPIDQSNPLTLLKDYRERLVDIRDNCVKICGIAAGRPGGAARIHSVQPLILAGQCLEDPRERRSVVQLLQDVESDTGWPTAAQVGRLQEEWYGSIPQS</sequence>
<evidence type="ECO:0000256" key="3">
    <source>
        <dbReference type="SAM" id="MobiDB-lite"/>
    </source>
</evidence>
<proteinExistence type="predicted"/>
<dbReference type="Pfam" id="PF11951">
    <property type="entry name" value="Fungal_trans_2"/>
    <property type="match status" value="1"/>
</dbReference>
<dbReference type="PANTHER" id="PTHR37534:SF18">
    <property type="entry name" value="ZN(II)2CYS6 TRANSCRIPTION FACTOR (EUROFUNG)"/>
    <property type="match status" value="1"/>
</dbReference>
<dbReference type="Pfam" id="PF00172">
    <property type="entry name" value="Zn_clus"/>
    <property type="match status" value="1"/>
</dbReference>
<dbReference type="PROSITE" id="PS50048">
    <property type="entry name" value="ZN2_CY6_FUNGAL_2"/>
    <property type="match status" value="1"/>
</dbReference>
<evidence type="ECO:0000256" key="1">
    <source>
        <dbReference type="ARBA" id="ARBA00004123"/>
    </source>
</evidence>
<dbReference type="InterPro" id="IPR021858">
    <property type="entry name" value="Fun_TF"/>
</dbReference>
<dbReference type="PROSITE" id="PS00463">
    <property type="entry name" value="ZN2_CY6_FUNGAL_1"/>
    <property type="match status" value="1"/>
</dbReference>
<dbReference type="PANTHER" id="PTHR37534">
    <property type="entry name" value="TRANSCRIPTIONAL ACTIVATOR PROTEIN UGA3"/>
    <property type="match status" value="1"/>
</dbReference>
<dbReference type="Proteomes" id="UP000054821">
    <property type="component" value="Unassembled WGS sequence"/>
</dbReference>
<name>A0A2P4ZM05_9HYPO</name>
<comment type="caution">
    <text evidence="5">The sequence shown here is derived from an EMBL/GenBank/DDBJ whole genome shotgun (WGS) entry which is preliminary data.</text>
</comment>
<evidence type="ECO:0000259" key="4">
    <source>
        <dbReference type="PROSITE" id="PS50048"/>
    </source>
</evidence>
<feature type="region of interest" description="Disordered" evidence="3">
    <location>
        <begin position="45"/>
        <end position="99"/>
    </location>
</feature>
<evidence type="ECO:0000313" key="5">
    <source>
        <dbReference type="EMBL" id="PON25327.1"/>
    </source>
</evidence>
<reference evidence="5 6" key="1">
    <citation type="journal article" date="2016" name="Genome Announc.">
        <title>Draft Whole-Genome Sequence of Trichoderma gamsii T6085, a Promising Biocontrol Agent of Fusarium Head Blight on Wheat.</title>
        <authorList>
            <person name="Baroncelli R."/>
            <person name="Zapparata A."/>
            <person name="Piaggeschi G."/>
            <person name="Sarrocco S."/>
            <person name="Vannacci G."/>
        </authorList>
    </citation>
    <scope>NUCLEOTIDE SEQUENCE [LARGE SCALE GENOMIC DNA]</scope>
    <source>
        <strain evidence="5 6">T6085</strain>
    </source>
</reference>
<dbReference type="InterPro" id="IPR001138">
    <property type="entry name" value="Zn2Cys6_DnaBD"/>
</dbReference>
<dbReference type="RefSeq" id="XP_024405530.1">
    <property type="nucleotide sequence ID" value="XM_024549672.1"/>
</dbReference>
<accession>A0A2P4ZM05</accession>
<dbReference type="AlphaFoldDB" id="A0A2P4ZM05"/>
<dbReference type="InterPro" id="IPR036864">
    <property type="entry name" value="Zn2-C6_fun-type_DNA-bd_sf"/>
</dbReference>
<keyword evidence="2" id="KW-0539">Nucleus</keyword>
<feature type="domain" description="Zn(2)-C6 fungal-type" evidence="4">
    <location>
        <begin position="6"/>
        <end position="34"/>
    </location>
</feature>
<comment type="subcellular location">
    <subcellularLocation>
        <location evidence="1">Nucleus</location>
    </subcellularLocation>
</comment>
<evidence type="ECO:0000256" key="2">
    <source>
        <dbReference type="ARBA" id="ARBA00023242"/>
    </source>
</evidence>
<evidence type="ECO:0000313" key="6">
    <source>
        <dbReference type="Proteomes" id="UP000054821"/>
    </source>
</evidence>
<dbReference type="GO" id="GO:0045944">
    <property type="term" value="P:positive regulation of transcription by RNA polymerase II"/>
    <property type="evidence" value="ECO:0007669"/>
    <property type="project" value="TreeGrafter"/>
</dbReference>
<dbReference type="GO" id="GO:0000976">
    <property type="term" value="F:transcription cis-regulatory region binding"/>
    <property type="evidence" value="ECO:0007669"/>
    <property type="project" value="TreeGrafter"/>
</dbReference>